<proteinExistence type="predicted"/>
<accession>A0A2T2NGY2</accession>
<gene>
    <name evidence="2" type="ORF">BS50DRAFT_576064</name>
</gene>
<dbReference type="EMBL" id="KZ678138">
    <property type="protein sequence ID" value="PSN64640.1"/>
    <property type="molecule type" value="Genomic_DNA"/>
</dbReference>
<evidence type="ECO:0000256" key="1">
    <source>
        <dbReference type="SAM" id="MobiDB-lite"/>
    </source>
</evidence>
<feature type="region of interest" description="Disordered" evidence="1">
    <location>
        <begin position="363"/>
        <end position="384"/>
    </location>
</feature>
<evidence type="ECO:0000313" key="3">
    <source>
        <dbReference type="Proteomes" id="UP000240883"/>
    </source>
</evidence>
<evidence type="ECO:0000313" key="2">
    <source>
        <dbReference type="EMBL" id="PSN64640.1"/>
    </source>
</evidence>
<organism evidence="2 3">
    <name type="scientific">Corynespora cassiicola Philippines</name>
    <dbReference type="NCBI Taxonomy" id="1448308"/>
    <lineage>
        <taxon>Eukaryota</taxon>
        <taxon>Fungi</taxon>
        <taxon>Dikarya</taxon>
        <taxon>Ascomycota</taxon>
        <taxon>Pezizomycotina</taxon>
        <taxon>Dothideomycetes</taxon>
        <taxon>Pleosporomycetidae</taxon>
        <taxon>Pleosporales</taxon>
        <taxon>Corynesporascaceae</taxon>
        <taxon>Corynespora</taxon>
    </lineage>
</organism>
<reference evidence="2 3" key="1">
    <citation type="journal article" date="2018" name="Front. Microbiol.">
        <title>Genome-Wide Analysis of Corynespora cassiicola Leaf Fall Disease Putative Effectors.</title>
        <authorList>
            <person name="Lopez D."/>
            <person name="Ribeiro S."/>
            <person name="Label P."/>
            <person name="Fumanal B."/>
            <person name="Venisse J.S."/>
            <person name="Kohler A."/>
            <person name="de Oliveira R.R."/>
            <person name="Labutti K."/>
            <person name="Lipzen A."/>
            <person name="Lail K."/>
            <person name="Bauer D."/>
            <person name="Ohm R.A."/>
            <person name="Barry K.W."/>
            <person name="Spatafora J."/>
            <person name="Grigoriev I.V."/>
            <person name="Martin F.M."/>
            <person name="Pujade-Renaud V."/>
        </authorList>
    </citation>
    <scope>NUCLEOTIDE SEQUENCE [LARGE SCALE GENOMIC DNA]</scope>
    <source>
        <strain evidence="2 3">Philippines</strain>
    </source>
</reference>
<sequence>MARTGNTSLQRGPVRRPTRGCLSWVCLFDDQTSSDADSSSNADSPATIAQQNPVTIELSNILSAGGSTPQLQFTNPVDESATQALDQSTITYYDDDLERADIFHLHLLTKSDHVDDGESSQSTLPFDGRYKNREERDKALATLEGCEDQSLEAVEGKTFEEYFPIPNAEFRFLRSMLRKVCPEIPKEEDQEELERVSRDNPIDINSFLMHFCSRVATWDEWATDEIKKIVTKEGLAWYLSDENRVSFETGLQALKRIYAKHEHNKISRRDDRSPLPEEFYQKGRHIGLLSDEEELDAIRKILEEPKENWDGLSGYLAPLHRRVVDWNDVETTSHDRRAQLEAICSRVNLAKKMVEIEAYYQDNDPFPHQAGNDDGSGLSTVDEE</sequence>
<dbReference type="Proteomes" id="UP000240883">
    <property type="component" value="Unassembled WGS sequence"/>
</dbReference>
<name>A0A2T2NGY2_CORCC</name>
<keyword evidence="3" id="KW-1185">Reference proteome</keyword>
<dbReference type="AlphaFoldDB" id="A0A2T2NGY2"/>
<protein>
    <submittedName>
        <fullName evidence="2">Uncharacterized protein</fullName>
    </submittedName>
</protein>